<evidence type="ECO:0000313" key="1">
    <source>
        <dbReference type="EMBL" id="SCZ96530.1"/>
    </source>
</evidence>
<sequence length="52" mass="5384">MDDSGRTRNVDLGGSSMGDMLLNWCCTARVREAAGGDARTESDFEAASAGGD</sequence>
<dbReference type="AlphaFoldDB" id="A0A2X0MQC6"/>
<proteinExistence type="predicted"/>
<evidence type="ECO:0000313" key="2">
    <source>
        <dbReference type="Proteomes" id="UP000249723"/>
    </source>
</evidence>
<name>A0A2X0MQC6_9BASI</name>
<gene>
    <name evidence="1" type="ORF">BZ3500_MVSOF-1268-A1-R1_CHR8-2G10269</name>
</gene>
<keyword evidence="2" id="KW-1185">Reference proteome</keyword>
<accession>A0A2X0MQC6</accession>
<reference evidence="2" key="1">
    <citation type="submission" date="2016-10" db="EMBL/GenBank/DDBJ databases">
        <authorList>
            <person name="Jeantristanb JTB J.-T."/>
            <person name="Ricardo R."/>
        </authorList>
    </citation>
    <scope>NUCLEOTIDE SEQUENCE [LARGE SCALE GENOMIC DNA]</scope>
</reference>
<organism evidence="1 2">
    <name type="scientific">Microbotryum saponariae</name>
    <dbReference type="NCBI Taxonomy" id="289078"/>
    <lineage>
        <taxon>Eukaryota</taxon>
        <taxon>Fungi</taxon>
        <taxon>Dikarya</taxon>
        <taxon>Basidiomycota</taxon>
        <taxon>Pucciniomycotina</taxon>
        <taxon>Microbotryomycetes</taxon>
        <taxon>Microbotryales</taxon>
        <taxon>Microbotryaceae</taxon>
        <taxon>Microbotryum</taxon>
    </lineage>
</organism>
<protein>
    <submittedName>
        <fullName evidence="1">BZ3500_MvSof-1268-A1-R1_Chr8-2g10269 protein</fullName>
    </submittedName>
</protein>
<dbReference type="EMBL" id="FMWP01000088">
    <property type="protein sequence ID" value="SCZ96530.1"/>
    <property type="molecule type" value="Genomic_DNA"/>
</dbReference>
<dbReference type="Proteomes" id="UP000249723">
    <property type="component" value="Unassembled WGS sequence"/>
</dbReference>